<dbReference type="PANTHER" id="PTHR32303">
    <property type="entry name" value="QUINOPROTEIN ALCOHOL DEHYDROGENASE (CYTOCHROME C)"/>
    <property type="match status" value="1"/>
</dbReference>
<feature type="signal peptide" evidence="5">
    <location>
        <begin position="1"/>
        <end position="23"/>
    </location>
</feature>
<organism evidence="7 8">
    <name type="scientific">OM182 bacterium BACL3 MAG-120619-bin3</name>
    <dbReference type="NCBI Taxonomy" id="1655593"/>
    <lineage>
        <taxon>Bacteria</taxon>
        <taxon>Pseudomonadati</taxon>
        <taxon>Pseudomonadota</taxon>
        <taxon>Gammaproteobacteria</taxon>
        <taxon>OMG group</taxon>
        <taxon>OM182 clade</taxon>
    </lineage>
</organism>
<evidence type="ECO:0000256" key="4">
    <source>
        <dbReference type="SAM" id="MobiDB-lite"/>
    </source>
</evidence>
<dbReference type="InterPro" id="IPR011047">
    <property type="entry name" value="Quinoprotein_ADH-like_sf"/>
</dbReference>
<evidence type="ECO:0000256" key="1">
    <source>
        <dbReference type="ARBA" id="ARBA00001931"/>
    </source>
</evidence>
<keyword evidence="3" id="KW-0560">Oxidoreductase</keyword>
<proteinExistence type="inferred from homology"/>
<evidence type="ECO:0000256" key="5">
    <source>
        <dbReference type="SAM" id="SignalP"/>
    </source>
</evidence>
<dbReference type="SUPFAM" id="SSF50998">
    <property type="entry name" value="Quinoprotein alcohol dehydrogenase-like"/>
    <property type="match status" value="1"/>
</dbReference>
<reference evidence="7 8" key="1">
    <citation type="submission" date="2015-10" db="EMBL/GenBank/DDBJ databases">
        <title>Metagenome-Assembled Genomes uncover a global brackish microbiome.</title>
        <authorList>
            <person name="Hugerth L.W."/>
            <person name="Larsson J."/>
            <person name="Alneberg J."/>
            <person name="Lindh M.V."/>
            <person name="Legrand C."/>
            <person name="Pinhassi J."/>
            <person name="Andersson A.F."/>
        </authorList>
    </citation>
    <scope>NUCLEOTIDE SEQUENCE [LARGE SCALE GENOMIC DNA]</scope>
    <source>
        <strain evidence="7">BACL22 MAG-120619-bin3</strain>
    </source>
</reference>
<protein>
    <recommendedName>
        <fullName evidence="6">Pyrrolo-quinoline quinone repeat domain-containing protein</fullName>
    </recommendedName>
</protein>
<evidence type="ECO:0000256" key="2">
    <source>
        <dbReference type="ARBA" id="ARBA00008156"/>
    </source>
</evidence>
<feature type="domain" description="Pyrrolo-quinoline quinone repeat" evidence="6">
    <location>
        <begin position="36"/>
        <end position="620"/>
    </location>
</feature>
<gene>
    <name evidence="7" type="ORF">ABR85_10590</name>
</gene>
<accession>A0A0R2T3X3</accession>
<comment type="similarity">
    <text evidence="2">Belongs to the bacterial PQQ dehydrogenase family.</text>
</comment>
<evidence type="ECO:0000256" key="3">
    <source>
        <dbReference type="ARBA" id="ARBA00023002"/>
    </source>
</evidence>
<sequence>MTSKRLITSFMVSAGLLVGSASAAAQSGTDIYAGDWPDYHGNKESQRYSPLDQINADNVNSLEIAWRFSTANYGPSPESNSTSTPLEIDGVLYATVGATRNVVALDATSGQVLWLWRPQEGARFDKAPRKGSGRGLSYYTHGDEKRIIVVTPGFFLVSLDAKTGIPDPSFGDNGSVDMFDGLRLAEGRDDIDIGSSMPPLVMNDVVVVGPAHRVSMRPPSKENVKGDVRGYSAITGEHLWTFRTIPQRGDVGYETWMNDGAEISGNAGVWAPLSGDAELGLVYLPVESATGDRYGADRPGNNLFANSLVALDIATGERKWHYQIIHHDIWDWDNPSAPILADLPNGKKVIMQVTKQSYVYTFDRENGEPIWPIEELPVPAGDVPGEWYAPTQPFPTKPAGFDRQGFTEDDLIDFTPELREKALLAVADFRLSPSLYSPPSLKDAADGTKGTLSLPSATGGANWEGSAIDPETGMLYIPSRTTLSVLSVEKDESSDVAFSQSYGVRVPRVNGLPIVKPPYGRITAIDMNSGDHAWMIANADTPERIANNPALEGVDLPRTGIETKSGILLTKTLLFAGEGVGGGPTLRAHDKMTGEILAEIELPNAQTGVPMTYEHDGKQYLVMVVSGGGTAAEIVAYALP</sequence>
<name>A0A0R2T3X3_9GAMM</name>
<dbReference type="EMBL" id="LICD01000070">
    <property type="protein sequence ID" value="KRO81764.1"/>
    <property type="molecule type" value="Genomic_DNA"/>
</dbReference>
<dbReference type="InterPro" id="IPR002372">
    <property type="entry name" value="PQQ_rpt_dom"/>
</dbReference>
<dbReference type="AlphaFoldDB" id="A0A0R2T3X3"/>
<keyword evidence="5" id="KW-0732">Signal</keyword>
<dbReference type="Pfam" id="PF01011">
    <property type="entry name" value="PQQ"/>
    <property type="match status" value="1"/>
</dbReference>
<dbReference type="Gene3D" id="2.140.10.10">
    <property type="entry name" value="Quinoprotein alcohol dehydrogenase-like superfamily"/>
    <property type="match status" value="2"/>
</dbReference>
<comment type="cofactor">
    <cofactor evidence="1">
        <name>pyrroloquinoline quinone</name>
        <dbReference type="ChEBI" id="CHEBI:58442"/>
    </cofactor>
</comment>
<feature type="region of interest" description="Disordered" evidence="4">
    <location>
        <begin position="440"/>
        <end position="463"/>
    </location>
</feature>
<evidence type="ECO:0000313" key="7">
    <source>
        <dbReference type="EMBL" id="KRO81764.1"/>
    </source>
</evidence>
<dbReference type="GO" id="GO:0016491">
    <property type="term" value="F:oxidoreductase activity"/>
    <property type="evidence" value="ECO:0007669"/>
    <property type="project" value="UniProtKB-KW"/>
</dbReference>
<feature type="chain" id="PRO_5006424353" description="Pyrrolo-quinoline quinone repeat domain-containing protein" evidence="5">
    <location>
        <begin position="24"/>
        <end position="640"/>
    </location>
</feature>
<evidence type="ECO:0000313" key="8">
    <source>
        <dbReference type="Proteomes" id="UP000051242"/>
    </source>
</evidence>
<comment type="caution">
    <text evidence="7">The sequence shown here is derived from an EMBL/GenBank/DDBJ whole genome shotgun (WGS) entry which is preliminary data.</text>
</comment>
<dbReference type="Proteomes" id="UP000051242">
    <property type="component" value="Unassembled WGS sequence"/>
</dbReference>
<dbReference type="PANTHER" id="PTHR32303:SF4">
    <property type="entry name" value="QUINOPROTEIN GLUCOSE DEHYDROGENASE"/>
    <property type="match status" value="1"/>
</dbReference>
<evidence type="ECO:0000259" key="6">
    <source>
        <dbReference type="Pfam" id="PF01011"/>
    </source>
</evidence>